<protein>
    <submittedName>
        <fullName evidence="7">AmpG permease</fullName>
    </submittedName>
</protein>
<keyword evidence="8" id="KW-1185">Reference proteome</keyword>
<reference evidence="7 8" key="1">
    <citation type="submission" date="2015-10" db="EMBL/GenBank/DDBJ databases">
        <title>Transcriptomic analysis of a linuron degrading triple-species bacterial consortium.</title>
        <authorList>
            <person name="Albers P."/>
        </authorList>
    </citation>
    <scope>NUCLEOTIDE SEQUENCE [LARGE SCALE GENOMIC DNA]</scope>
    <source>
        <strain evidence="7 8">WDL6</strain>
    </source>
</reference>
<dbReference type="InterPro" id="IPR024371">
    <property type="entry name" value="AcetylCoA_trans_1-like"/>
</dbReference>
<organism evidence="7 8">
    <name type="scientific">Hyphomicrobium sulfonivorans</name>
    <dbReference type="NCBI Taxonomy" id="121290"/>
    <lineage>
        <taxon>Bacteria</taxon>
        <taxon>Pseudomonadati</taxon>
        <taxon>Pseudomonadota</taxon>
        <taxon>Alphaproteobacteria</taxon>
        <taxon>Hyphomicrobiales</taxon>
        <taxon>Hyphomicrobiaceae</taxon>
        <taxon>Hyphomicrobium</taxon>
    </lineage>
</organism>
<dbReference type="OrthoDB" id="9787815at2"/>
<evidence type="ECO:0000313" key="8">
    <source>
        <dbReference type="Proteomes" id="UP000059074"/>
    </source>
</evidence>
<dbReference type="PANTHER" id="PTHR12778">
    <property type="entry name" value="SOLUTE CARRIER FAMILY 33 ACETYL-COA TRANSPORTER -RELATED"/>
    <property type="match status" value="1"/>
</dbReference>
<dbReference type="Pfam" id="PF13000">
    <property type="entry name" value="Acatn"/>
    <property type="match status" value="1"/>
</dbReference>
<keyword evidence="2" id="KW-0813">Transport</keyword>
<evidence type="ECO:0000256" key="1">
    <source>
        <dbReference type="ARBA" id="ARBA00004141"/>
    </source>
</evidence>
<dbReference type="GO" id="GO:0008521">
    <property type="term" value="F:acetyl-CoA transmembrane transporter activity"/>
    <property type="evidence" value="ECO:0007669"/>
    <property type="project" value="InterPro"/>
</dbReference>
<evidence type="ECO:0000256" key="3">
    <source>
        <dbReference type="ARBA" id="ARBA00022692"/>
    </source>
</evidence>
<sequence length="453" mass="47697">MSAPTQSEPQPGRSYLDALTVYLRPSVLVIMLLGFSSGLPLALSGETLRVWMADSGVDLGTIGLLSLAGLPYTLKFLWAPVVDAWQVPFLSRHFGRRRAWLIASQLVLMAAIVFLGTRDPISAPWMIGLGAVIVAMASATQDIVVDAYRVQALPTDEQAAGMAGYVAAYRIGMLASGAGVIGFSAWLETQGIPTASVWPLAYAAAALLVLVGLFGSIVAREPQSARDLAAAEQDKEGSPIYRLFETARGAFADFLTSDAALAVLAFVILFKLCDALAGTMTAPFVLSLGYSKATYAAIVKGVGLAALLAGGFAGGAVARALPLSTALWIAAFLQMGSNLVFVWLGYQTPSAGALTVAIVVENFAGAIGTVIFVAYLSALCRNPLHTATQYALLTALASTGRTFFASGTGYMVKLLDWPLFFIATSLTALPALMLLVWLQRRGHFRSLENGNGS</sequence>
<feature type="transmembrane region" description="Helical" evidence="6">
    <location>
        <begin position="21"/>
        <end position="39"/>
    </location>
</feature>
<dbReference type="NCBIfam" id="TIGR00901">
    <property type="entry name" value="2A0125"/>
    <property type="match status" value="1"/>
</dbReference>
<keyword evidence="3 6" id="KW-0812">Transmembrane</keyword>
<dbReference type="PANTHER" id="PTHR12778:SF10">
    <property type="entry name" value="MAJOR FACILITATOR SUPERFAMILY DOMAIN-CONTAINING PROTEIN 3"/>
    <property type="match status" value="1"/>
</dbReference>
<comment type="caution">
    <text evidence="7">The sequence shown here is derived from an EMBL/GenBank/DDBJ whole genome shotgun (WGS) entry which is preliminary data.</text>
</comment>
<dbReference type="Proteomes" id="UP000059074">
    <property type="component" value="Unassembled WGS sequence"/>
</dbReference>
<dbReference type="EMBL" id="LMTR01000047">
    <property type="protein sequence ID" value="KWT69214.1"/>
    <property type="molecule type" value="Genomic_DNA"/>
</dbReference>
<name>A0A109BI11_HYPSL</name>
<evidence type="ECO:0000313" key="7">
    <source>
        <dbReference type="EMBL" id="KWT69214.1"/>
    </source>
</evidence>
<dbReference type="GO" id="GO:0035348">
    <property type="term" value="P:acetyl-CoA transmembrane transport"/>
    <property type="evidence" value="ECO:0007669"/>
    <property type="project" value="InterPro"/>
</dbReference>
<feature type="transmembrane region" description="Helical" evidence="6">
    <location>
        <begin position="59"/>
        <end position="78"/>
    </location>
</feature>
<feature type="transmembrane region" description="Helical" evidence="6">
    <location>
        <begin position="166"/>
        <end position="187"/>
    </location>
</feature>
<proteinExistence type="predicted"/>
<feature type="transmembrane region" description="Helical" evidence="6">
    <location>
        <begin position="390"/>
        <end position="411"/>
    </location>
</feature>
<dbReference type="InterPro" id="IPR036259">
    <property type="entry name" value="MFS_trans_sf"/>
</dbReference>
<feature type="transmembrane region" description="Helical" evidence="6">
    <location>
        <begin position="352"/>
        <end position="378"/>
    </location>
</feature>
<feature type="transmembrane region" description="Helical" evidence="6">
    <location>
        <begin position="123"/>
        <end position="145"/>
    </location>
</feature>
<dbReference type="InterPro" id="IPR004752">
    <property type="entry name" value="AmpG_permease/AT-1"/>
</dbReference>
<feature type="transmembrane region" description="Helical" evidence="6">
    <location>
        <begin position="199"/>
        <end position="219"/>
    </location>
</feature>
<evidence type="ECO:0000256" key="5">
    <source>
        <dbReference type="ARBA" id="ARBA00023136"/>
    </source>
</evidence>
<dbReference type="AlphaFoldDB" id="A0A109BI11"/>
<evidence type="ECO:0000256" key="4">
    <source>
        <dbReference type="ARBA" id="ARBA00022989"/>
    </source>
</evidence>
<dbReference type="Gene3D" id="1.20.1250.20">
    <property type="entry name" value="MFS general substrate transporter like domains"/>
    <property type="match status" value="1"/>
</dbReference>
<feature type="transmembrane region" description="Helical" evidence="6">
    <location>
        <begin position="293"/>
        <end position="314"/>
    </location>
</feature>
<feature type="transmembrane region" description="Helical" evidence="6">
    <location>
        <begin position="417"/>
        <end position="438"/>
    </location>
</feature>
<accession>A0A109BI11</accession>
<dbReference type="RefSeq" id="WP_068461442.1">
    <property type="nucleotide sequence ID" value="NZ_LMTR01000047.1"/>
</dbReference>
<feature type="transmembrane region" description="Helical" evidence="6">
    <location>
        <begin position="326"/>
        <end position="346"/>
    </location>
</feature>
<evidence type="ECO:0000256" key="2">
    <source>
        <dbReference type="ARBA" id="ARBA00022448"/>
    </source>
</evidence>
<comment type="subcellular location">
    <subcellularLocation>
        <location evidence="1">Membrane</location>
        <topology evidence="1">Multi-pass membrane protein</topology>
    </subcellularLocation>
</comment>
<dbReference type="STRING" id="121290.APY04_1645"/>
<feature type="transmembrane region" description="Helical" evidence="6">
    <location>
        <begin position="99"/>
        <end position="117"/>
    </location>
</feature>
<keyword evidence="4 6" id="KW-1133">Transmembrane helix</keyword>
<dbReference type="SUPFAM" id="SSF103473">
    <property type="entry name" value="MFS general substrate transporter"/>
    <property type="match status" value="1"/>
</dbReference>
<evidence type="ECO:0000256" key="6">
    <source>
        <dbReference type="SAM" id="Phobius"/>
    </source>
</evidence>
<keyword evidence="5 6" id="KW-0472">Membrane</keyword>
<dbReference type="GO" id="GO:0016020">
    <property type="term" value="C:membrane"/>
    <property type="evidence" value="ECO:0007669"/>
    <property type="project" value="UniProtKB-SubCell"/>
</dbReference>
<gene>
    <name evidence="7" type="ORF">APY04_1645</name>
</gene>
<dbReference type="PATRIC" id="fig|121290.4.peg.135"/>